<protein>
    <submittedName>
        <fullName evidence="2">Uncharacterized protein</fullName>
    </submittedName>
</protein>
<keyword evidence="1" id="KW-0812">Transmembrane</keyword>
<gene>
    <name evidence="2" type="ORF">UV61_C0002G0054</name>
</gene>
<dbReference type="STRING" id="1618446.UV61_C0002G0054"/>
<feature type="transmembrane region" description="Helical" evidence="1">
    <location>
        <begin position="145"/>
        <end position="165"/>
    </location>
</feature>
<accession>A0A0G1FKC1</accession>
<evidence type="ECO:0000313" key="2">
    <source>
        <dbReference type="EMBL" id="KKS87333.1"/>
    </source>
</evidence>
<dbReference type="Proteomes" id="UP000034050">
    <property type="component" value="Unassembled WGS sequence"/>
</dbReference>
<organism evidence="2 3">
    <name type="scientific">Candidatus Gottesmanbacteria bacterium GW2011_GWB1_43_11</name>
    <dbReference type="NCBI Taxonomy" id="1618446"/>
    <lineage>
        <taxon>Bacteria</taxon>
        <taxon>Candidatus Gottesmaniibacteriota</taxon>
    </lineage>
</organism>
<comment type="caution">
    <text evidence="2">The sequence shown here is derived from an EMBL/GenBank/DDBJ whole genome shotgun (WGS) entry which is preliminary data.</text>
</comment>
<feature type="transmembrane region" description="Helical" evidence="1">
    <location>
        <begin position="47"/>
        <end position="74"/>
    </location>
</feature>
<proteinExistence type="predicted"/>
<reference evidence="2 3" key="1">
    <citation type="journal article" date="2015" name="Nature">
        <title>rRNA introns, odd ribosomes, and small enigmatic genomes across a large radiation of phyla.</title>
        <authorList>
            <person name="Brown C.T."/>
            <person name="Hug L.A."/>
            <person name="Thomas B.C."/>
            <person name="Sharon I."/>
            <person name="Castelle C.J."/>
            <person name="Singh A."/>
            <person name="Wilkins M.J."/>
            <person name="Williams K.H."/>
            <person name="Banfield J.F."/>
        </authorList>
    </citation>
    <scope>NUCLEOTIDE SEQUENCE [LARGE SCALE GENOMIC DNA]</scope>
</reference>
<keyword evidence="1" id="KW-1133">Transmembrane helix</keyword>
<evidence type="ECO:0000313" key="3">
    <source>
        <dbReference type="Proteomes" id="UP000034050"/>
    </source>
</evidence>
<dbReference type="EMBL" id="LCFD01000002">
    <property type="protein sequence ID" value="KKS87333.1"/>
    <property type="molecule type" value="Genomic_DNA"/>
</dbReference>
<dbReference type="AlphaFoldDB" id="A0A0G1FKC1"/>
<keyword evidence="1" id="KW-0472">Membrane</keyword>
<name>A0A0G1FKC1_9BACT</name>
<sequence length="166" mass="19660">MSSTQFWVAVFVPQIIERISPHFKRLFALKEFDSQTQQRVSSKEYPAFYALLYLLWGISLISFGCVLLLFIIIYMTQLVPQEKYGLIIWFGLIMFLGSFMIPGALLDFLFWSISPENFRDYVKFRLIKSGWGYEMRDQIMTLFKIGLIYLLLTSPLVIYLLYLLFR</sequence>
<evidence type="ECO:0000256" key="1">
    <source>
        <dbReference type="SAM" id="Phobius"/>
    </source>
</evidence>
<feature type="transmembrane region" description="Helical" evidence="1">
    <location>
        <begin position="86"/>
        <end position="113"/>
    </location>
</feature>